<organism evidence="3 4">
    <name type="scientific">Wuchereria bancrofti</name>
    <dbReference type="NCBI Taxonomy" id="6293"/>
    <lineage>
        <taxon>Eukaryota</taxon>
        <taxon>Metazoa</taxon>
        <taxon>Ecdysozoa</taxon>
        <taxon>Nematoda</taxon>
        <taxon>Chromadorea</taxon>
        <taxon>Rhabditida</taxon>
        <taxon>Spirurina</taxon>
        <taxon>Spiruromorpha</taxon>
        <taxon>Filarioidea</taxon>
        <taxon>Onchocercidae</taxon>
        <taxon>Wuchereria</taxon>
    </lineage>
</organism>
<feature type="signal peptide" evidence="2">
    <location>
        <begin position="1"/>
        <end position="19"/>
    </location>
</feature>
<keyword evidence="2" id="KW-0732">Signal</keyword>
<feature type="transmembrane region" description="Helical" evidence="1">
    <location>
        <begin position="6"/>
        <end position="24"/>
    </location>
</feature>
<sequence length="41" mass="4632">MPYASSAHHLMISMNVVIALHLLCSQEKLLTLKIIRIVKKS</sequence>
<dbReference type="AlphaFoldDB" id="A0A3P7DYF7"/>
<proteinExistence type="predicted"/>
<keyword evidence="1" id="KW-1133">Transmembrane helix</keyword>
<dbReference type="EMBL" id="UYWW01005915">
    <property type="protein sequence ID" value="VDM14443.1"/>
    <property type="molecule type" value="Genomic_DNA"/>
</dbReference>
<name>A0A3P7DYF7_WUCBA</name>
<evidence type="ECO:0000313" key="4">
    <source>
        <dbReference type="Proteomes" id="UP000270924"/>
    </source>
</evidence>
<gene>
    <name evidence="3" type="ORF">WBA_LOCUS7829</name>
</gene>
<evidence type="ECO:0000313" key="3">
    <source>
        <dbReference type="EMBL" id="VDM14443.1"/>
    </source>
</evidence>
<keyword evidence="4" id="KW-1185">Reference proteome</keyword>
<protein>
    <submittedName>
        <fullName evidence="3">Uncharacterized protein</fullName>
    </submittedName>
</protein>
<reference evidence="3 4" key="1">
    <citation type="submission" date="2018-11" db="EMBL/GenBank/DDBJ databases">
        <authorList>
            <consortium name="Pathogen Informatics"/>
        </authorList>
    </citation>
    <scope>NUCLEOTIDE SEQUENCE [LARGE SCALE GENOMIC DNA]</scope>
</reference>
<dbReference type="InParanoid" id="A0A3P7DYF7"/>
<evidence type="ECO:0000256" key="2">
    <source>
        <dbReference type="SAM" id="SignalP"/>
    </source>
</evidence>
<keyword evidence="1" id="KW-0472">Membrane</keyword>
<feature type="chain" id="PRO_5018128578" evidence="2">
    <location>
        <begin position="20"/>
        <end position="41"/>
    </location>
</feature>
<accession>A0A3P7DYF7</accession>
<dbReference type="Proteomes" id="UP000270924">
    <property type="component" value="Unassembled WGS sequence"/>
</dbReference>
<evidence type="ECO:0000256" key="1">
    <source>
        <dbReference type="SAM" id="Phobius"/>
    </source>
</evidence>
<keyword evidence="1" id="KW-0812">Transmembrane</keyword>